<organism evidence="2 3">
    <name type="scientific">Ilyomonas limi</name>
    <dbReference type="NCBI Taxonomy" id="2575867"/>
    <lineage>
        <taxon>Bacteria</taxon>
        <taxon>Pseudomonadati</taxon>
        <taxon>Bacteroidota</taxon>
        <taxon>Chitinophagia</taxon>
        <taxon>Chitinophagales</taxon>
        <taxon>Chitinophagaceae</taxon>
        <taxon>Ilyomonas</taxon>
    </lineage>
</organism>
<dbReference type="Pfam" id="PF15731">
    <property type="entry name" value="MqsA_antitoxin"/>
    <property type="match status" value="1"/>
</dbReference>
<evidence type="ECO:0000259" key="1">
    <source>
        <dbReference type="Pfam" id="PF13274"/>
    </source>
</evidence>
<dbReference type="OrthoDB" id="9804491at2"/>
<dbReference type="NCBIfam" id="TIGR03830">
    <property type="entry name" value="CxxCG_CxxCG_HTH"/>
    <property type="match status" value="1"/>
</dbReference>
<name>A0A4U3KSY6_9BACT</name>
<evidence type="ECO:0000313" key="2">
    <source>
        <dbReference type="EMBL" id="TKK65431.1"/>
    </source>
</evidence>
<keyword evidence="3" id="KW-1185">Reference proteome</keyword>
<dbReference type="InterPro" id="IPR025272">
    <property type="entry name" value="SocA_Panacea"/>
</dbReference>
<sequence length="338" mass="39232">MKKVIECPYCDGNAEIRKENKELSYRKETFKVVAHYYKCNKCLEEFTTTETDTITILQAHNQYREKHNIPFIEDICAIRNKYELPANKMSEVLGLGVNGYSNYEKGEIPTPAIGNLIDTIADPNVFLALLHKAKDSFTPNAYEKAKERVEYLVQKEKEFSPFYCTINQYYDANNYTGYKKPNLEKLANVLTAFISKCKPEFNDKLKLNKLLFYVDFYHYKAVGFSLTGLSYRAIQYGPVPTYYDNIYTFYENEGVICSKWIKGDNGSGRELFQTNGEFDIKYHTQAELETIDLIISKFKNTSSWDLVDISHEEIGWKDLQENKGIISYQKYAFDLIGV</sequence>
<feature type="domain" description="Antitoxin SocA-like Panacea" evidence="1">
    <location>
        <begin position="207"/>
        <end position="317"/>
    </location>
</feature>
<dbReference type="Proteomes" id="UP000305848">
    <property type="component" value="Unassembled WGS sequence"/>
</dbReference>
<dbReference type="InterPro" id="IPR032758">
    <property type="entry name" value="MqsA/HigA-2"/>
</dbReference>
<dbReference type="RefSeq" id="WP_137263629.1">
    <property type="nucleotide sequence ID" value="NZ_SZQL01000021.1"/>
</dbReference>
<reference evidence="2 3" key="1">
    <citation type="submission" date="2019-05" db="EMBL/GenBank/DDBJ databases">
        <title>Panacibacter sp. strain 17mud1-8 Genome sequencing and assembly.</title>
        <authorList>
            <person name="Chhetri G."/>
        </authorList>
    </citation>
    <scope>NUCLEOTIDE SEQUENCE [LARGE SCALE GENOMIC DNA]</scope>
    <source>
        <strain evidence="2 3">17mud1-8</strain>
    </source>
</reference>
<protein>
    <submittedName>
        <fullName evidence="2">DUF4065 domain-containing protein</fullName>
    </submittedName>
</protein>
<accession>A0A4U3KSY6</accession>
<dbReference type="AlphaFoldDB" id="A0A4U3KSY6"/>
<dbReference type="InterPro" id="IPR010982">
    <property type="entry name" value="Lambda_DNA-bd_dom_sf"/>
</dbReference>
<dbReference type="InterPro" id="IPR022452">
    <property type="entry name" value="MqsA"/>
</dbReference>
<gene>
    <name evidence="2" type="ORF">FC093_20180</name>
</gene>
<proteinExistence type="predicted"/>
<dbReference type="Pfam" id="PF13274">
    <property type="entry name" value="SocA_Panacea"/>
    <property type="match status" value="1"/>
</dbReference>
<dbReference type="Gene3D" id="1.10.260.40">
    <property type="entry name" value="lambda repressor-like DNA-binding domains"/>
    <property type="match status" value="1"/>
</dbReference>
<evidence type="ECO:0000313" key="3">
    <source>
        <dbReference type="Proteomes" id="UP000305848"/>
    </source>
</evidence>
<dbReference type="EMBL" id="SZQL01000021">
    <property type="protein sequence ID" value="TKK65431.1"/>
    <property type="molecule type" value="Genomic_DNA"/>
</dbReference>
<comment type="caution">
    <text evidence="2">The sequence shown here is derived from an EMBL/GenBank/DDBJ whole genome shotgun (WGS) entry which is preliminary data.</text>
</comment>
<dbReference type="GO" id="GO:0003677">
    <property type="term" value="F:DNA binding"/>
    <property type="evidence" value="ECO:0007669"/>
    <property type="project" value="InterPro"/>
</dbReference>